<comment type="caution">
    <text evidence="14">The sequence shown here is derived from an EMBL/GenBank/DDBJ whole genome shotgun (WGS) entry which is preliminary data.</text>
</comment>
<accession>A0A9P1BQP8</accession>
<gene>
    <name evidence="14" type="ORF">C1SCF055_LOCUS5818</name>
</gene>
<keyword evidence="7" id="KW-0793">Thylakoid</keyword>
<feature type="transmembrane region" description="Helical" evidence="11">
    <location>
        <begin position="432"/>
        <end position="454"/>
    </location>
</feature>
<dbReference type="EMBL" id="CAMXCT010000360">
    <property type="protein sequence ID" value="CAI3977698.1"/>
    <property type="molecule type" value="Genomic_DNA"/>
</dbReference>
<evidence type="ECO:0000256" key="9">
    <source>
        <dbReference type="ARBA" id="ARBA00023276"/>
    </source>
</evidence>
<evidence type="ECO:0000313" key="14">
    <source>
        <dbReference type="EMBL" id="CAI3977698.1"/>
    </source>
</evidence>
<evidence type="ECO:0000256" key="6">
    <source>
        <dbReference type="ARBA" id="ARBA00023004"/>
    </source>
</evidence>
<evidence type="ECO:0000256" key="10">
    <source>
        <dbReference type="PROSITE-ProRule" id="PRU00433"/>
    </source>
</evidence>
<feature type="transmembrane region" description="Helical" evidence="11">
    <location>
        <begin position="280"/>
        <end position="297"/>
    </location>
</feature>
<keyword evidence="9" id="KW-0604">Photosystem II</keyword>
<feature type="domain" description="Cytochrome c" evidence="13">
    <location>
        <begin position="728"/>
        <end position="827"/>
    </location>
</feature>
<evidence type="ECO:0000256" key="7">
    <source>
        <dbReference type="ARBA" id="ARBA00023078"/>
    </source>
</evidence>
<feature type="domain" description="Cytochrome c" evidence="13">
    <location>
        <begin position="532"/>
        <end position="720"/>
    </location>
</feature>
<keyword evidence="11" id="KW-0812">Transmembrane</keyword>
<evidence type="ECO:0000256" key="12">
    <source>
        <dbReference type="SAM" id="SignalP"/>
    </source>
</evidence>
<protein>
    <submittedName>
        <fullName evidence="15">Photosystem II extrinsic protein V (PsbV) (Cytochrome c-550) (Cytochrome c550)</fullName>
    </submittedName>
</protein>
<dbReference type="SUPFAM" id="SSF46626">
    <property type="entry name" value="Cytochrome c"/>
    <property type="match status" value="4"/>
</dbReference>
<feature type="domain" description="Cytochrome c" evidence="13">
    <location>
        <begin position="102"/>
        <end position="201"/>
    </location>
</feature>
<feature type="chain" id="PRO_5043269720" evidence="12">
    <location>
        <begin position="27"/>
        <end position="841"/>
    </location>
</feature>
<sequence length="841" mass="89354">MASYASLLLACCLGMASMHLVFVAQGSPGSSAPQTPSQVSSAQLPGAPDMEDNGMAQAALRFGSGLMLGLVLLAFGQPTFADVEDVVIPVDDKGKTTTLTKEQVVRGKRLFIAACASCHVGGGTRTNQNVGLAIEELSGAQPNRATVEGLVDYLNNPTTYDGLKDISEVHPSIKGGDIWPKMISMKQQDLYDMSAYILYQNQTIPEKWGGGKALRFAAFFERMASYASLLLACCLGMASMHLVFVAQGSPGSSAPQTPSQVSSAQLPGAPDMEDNGMAQAALRFGSGLMLGLVLLAFGQPTFADVEDVVIPVFELPNLEDQVDDKGKTTTLTKEQVVRGKRLFIAACASCHVGGGTRTNQNVGLAIEELSGAQPNRATVEGLVDYLNNPTTYDGLKDLYDMSAYILYQNQTIPEKWGGGKALRFAAFFERMASYASLLLACCLGMASMHLVFVAQGSPGSSAPQTPSQVSSAQLPGAPDMEDNGMAQAALRFGSGLMLGLVLLAFGQPTFADVEDVVIPVDDKGKTTTLTKEQVVRGKRLFIAACASCHVGGGTRTNQNVGLAIEELSGAQPNRATVEGLVDYLNNPTTYDGLKDLYDMSAYILYQNQTIPEKWGGGFEVCRVFERMASYASLLLACCLGMASMHLVFVAQGSPGSSAPQTPSQVSSAQLPGAPDMEDNGMAQAALRFGSGLMLGLVLLAFGQPTFADVEDVVIPVDDKGKTTTLTKEQVVRGKRLFIAACASCHVGGGTRTNQNVGLAIEELSGAQPNRATVEGLVDYLNNPTTYDGLKDISEVHPSIKGGDIWPKMISMKQQDLYDMSAYILYQNQTIPEKWGGGKVYY</sequence>
<feature type="signal peptide" evidence="12">
    <location>
        <begin position="1"/>
        <end position="26"/>
    </location>
</feature>
<dbReference type="GO" id="GO:0009523">
    <property type="term" value="C:photosystem II"/>
    <property type="evidence" value="ECO:0007669"/>
    <property type="project" value="UniProtKB-KW"/>
</dbReference>
<evidence type="ECO:0000313" key="15">
    <source>
        <dbReference type="EMBL" id="CAL4765010.1"/>
    </source>
</evidence>
<dbReference type="GO" id="GO:0015979">
    <property type="term" value="P:photosynthesis"/>
    <property type="evidence" value="ECO:0007669"/>
    <property type="project" value="UniProtKB-KW"/>
</dbReference>
<keyword evidence="6 10" id="KW-0408">Iron</keyword>
<evidence type="ECO:0000256" key="3">
    <source>
        <dbReference type="ARBA" id="ARBA00022617"/>
    </source>
</evidence>
<dbReference type="Proteomes" id="UP001152797">
    <property type="component" value="Unassembled WGS sequence"/>
</dbReference>
<dbReference type="GO" id="GO:0042651">
    <property type="term" value="C:thylakoid membrane"/>
    <property type="evidence" value="ECO:0007669"/>
    <property type="project" value="InterPro"/>
</dbReference>
<dbReference type="Gene3D" id="1.10.760.10">
    <property type="entry name" value="Cytochrome c-like domain"/>
    <property type="match status" value="4"/>
</dbReference>
<evidence type="ECO:0000256" key="11">
    <source>
        <dbReference type="SAM" id="Phobius"/>
    </source>
</evidence>
<dbReference type="InterPro" id="IPR017851">
    <property type="entry name" value="PsbV_cyt_c550"/>
</dbReference>
<dbReference type="Pfam" id="PF14495">
    <property type="entry name" value="Cytochrom_C550"/>
    <property type="match status" value="4"/>
</dbReference>
<reference evidence="14" key="1">
    <citation type="submission" date="2022-10" db="EMBL/GenBank/DDBJ databases">
        <authorList>
            <person name="Chen Y."/>
            <person name="Dougan E. K."/>
            <person name="Chan C."/>
            <person name="Rhodes N."/>
            <person name="Thang M."/>
        </authorList>
    </citation>
    <scope>NUCLEOTIDE SEQUENCE</scope>
</reference>
<keyword evidence="4 10" id="KW-0479">Metal-binding</keyword>
<dbReference type="InterPro" id="IPR009056">
    <property type="entry name" value="Cyt_c-like_dom"/>
</dbReference>
<dbReference type="EMBL" id="CAMXCT020000360">
    <property type="protein sequence ID" value="CAL1131073.1"/>
    <property type="molecule type" value="Genomic_DNA"/>
</dbReference>
<keyword evidence="16" id="KW-1185">Reference proteome</keyword>
<evidence type="ECO:0000256" key="2">
    <source>
        <dbReference type="ARBA" id="ARBA00022531"/>
    </source>
</evidence>
<evidence type="ECO:0000256" key="5">
    <source>
        <dbReference type="ARBA" id="ARBA00022982"/>
    </source>
</evidence>
<feature type="domain" description="Cytochrome c" evidence="13">
    <location>
        <begin position="334"/>
        <end position="435"/>
    </location>
</feature>
<dbReference type="GO" id="GO:0046872">
    <property type="term" value="F:metal ion binding"/>
    <property type="evidence" value="ECO:0007669"/>
    <property type="project" value="UniProtKB-KW"/>
</dbReference>
<dbReference type="InterPro" id="IPR036909">
    <property type="entry name" value="Cyt_c-like_dom_sf"/>
</dbReference>
<name>A0A9P1BQP8_9DINO</name>
<evidence type="ECO:0000256" key="8">
    <source>
        <dbReference type="ARBA" id="ARBA00023136"/>
    </source>
</evidence>
<feature type="transmembrane region" description="Helical" evidence="11">
    <location>
        <begin position="488"/>
        <end position="505"/>
    </location>
</feature>
<keyword evidence="2" id="KW-0602">Photosynthesis</keyword>
<evidence type="ECO:0000256" key="4">
    <source>
        <dbReference type="ARBA" id="ARBA00022723"/>
    </source>
</evidence>
<dbReference type="HAMAP" id="MF_01378">
    <property type="entry name" value="PSII_Cyt550"/>
    <property type="match status" value="2"/>
</dbReference>
<dbReference type="InterPro" id="IPR029490">
    <property type="entry name" value="Cytochrom_C550"/>
</dbReference>
<reference evidence="15 16" key="2">
    <citation type="submission" date="2024-05" db="EMBL/GenBank/DDBJ databases">
        <authorList>
            <person name="Chen Y."/>
            <person name="Shah S."/>
            <person name="Dougan E. K."/>
            <person name="Thang M."/>
            <person name="Chan C."/>
        </authorList>
    </citation>
    <scope>NUCLEOTIDE SEQUENCE [LARGE SCALE GENOMIC DNA]</scope>
</reference>
<feature type="transmembrane region" description="Helical" evidence="11">
    <location>
        <begin position="55"/>
        <end position="75"/>
    </location>
</feature>
<proteinExistence type="inferred from homology"/>
<keyword evidence="1" id="KW-0813">Transport</keyword>
<keyword evidence="8 11" id="KW-0472">Membrane</keyword>
<evidence type="ECO:0000313" key="16">
    <source>
        <dbReference type="Proteomes" id="UP001152797"/>
    </source>
</evidence>
<keyword evidence="3 10" id="KW-0349">Heme</keyword>
<evidence type="ECO:0000256" key="1">
    <source>
        <dbReference type="ARBA" id="ARBA00022448"/>
    </source>
</evidence>
<evidence type="ECO:0000259" key="13">
    <source>
        <dbReference type="PROSITE" id="PS51007"/>
    </source>
</evidence>
<keyword evidence="12" id="KW-0732">Signal</keyword>
<feature type="transmembrane region" description="Helical" evidence="11">
    <location>
        <begin position="630"/>
        <end position="650"/>
    </location>
</feature>
<feature type="transmembrane region" description="Helical" evidence="11">
    <location>
        <begin position="684"/>
        <end position="701"/>
    </location>
</feature>
<dbReference type="GO" id="GO:0009055">
    <property type="term" value="F:electron transfer activity"/>
    <property type="evidence" value="ECO:0007669"/>
    <property type="project" value="InterPro"/>
</dbReference>
<dbReference type="GO" id="GO:0020037">
    <property type="term" value="F:heme binding"/>
    <property type="evidence" value="ECO:0007669"/>
    <property type="project" value="InterPro"/>
</dbReference>
<feature type="transmembrane region" description="Helical" evidence="11">
    <location>
        <begin position="224"/>
        <end position="246"/>
    </location>
</feature>
<organism evidence="14">
    <name type="scientific">Cladocopium goreaui</name>
    <dbReference type="NCBI Taxonomy" id="2562237"/>
    <lineage>
        <taxon>Eukaryota</taxon>
        <taxon>Sar</taxon>
        <taxon>Alveolata</taxon>
        <taxon>Dinophyceae</taxon>
        <taxon>Suessiales</taxon>
        <taxon>Symbiodiniaceae</taxon>
        <taxon>Cladocopium</taxon>
    </lineage>
</organism>
<dbReference type="OrthoDB" id="34850at2759"/>
<dbReference type="PROSITE" id="PS51007">
    <property type="entry name" value="CYTC"/>
    <property type="match status" value="4"/>
</dbReference>
<dbReference type="EMBL" id="CAMXCT030000360">
    <property type="protein sequence ID" value="CAL4765010.1"/>
    <property type="molecule type" value="Genomic_DNA"/>
</dbReference>
<keyword evidence="11" id="KW-1133">Transmembrane helix</keyword>
<dbReference type="AlphaFoldDB" id="A0A9P1BQP8"/>
<keyword evidence="5" id="KW-0249">Electron transport</keyword>